<dbReference type="InterPro" id="IPR001058">
    <property type="entry name" value="Synuclein"/>
</dbReference>
<dbReference type="Proteomes" id="UP001274896">
    <property type="component" value="Unassembled WGS sequence"/>
</dbReference>
<accession>A0AAE0QRB1</accession>
<dbReference type="PRINTS" id="PR01211">
    <property type="entry name" value="SYNUCLEIN"/>
</dbReference>
<protein>
    <recommendedName>
        <fullName evidence="5">Gamma-synuclein</fullName>
    </recommendedName>
</protein>
<evidence type="ECO:0000313" key="4">
    <source>
        <dbReference type="Proteomes" id="UP001274896"/>
    </source>
</evidence>
<dbReference type="GO" id="GO:0005737">
    <property type="term" value="C:cytoplasm"/>
    <property type="evidence" value="ECO:0007669"/>
    <property type="project" value="TreeGrafter"/>
</dbReference>
<reference evidence="3" key="1">
    <citation type="submission" date="2023-06" db="EMBL/GenBank/DDBJ databases">
        <title>Male Hemibagrus guttatus genome.</title>
        <authorList>
            <person name="Bian C."/>
        </authorList>
    </citation>
    <scope>NUCLEOTIDE SEQUENCE</scope>
    <source>
        <strain evidence="3">Male_cb2023</strain>
        <tissue evidence="3">Muscle</tissue>
    </source>
</reference>
<dbReference type="Gene3D" id="1.10.287.700">
    <property type="entry name" value="Helix hairpin bin"/>
    <property type="match status" value="1"/>
</dbReference>
<dbReference type="GO" id="GO:0043679">
    <property type="term" value="C:axon terminus"/>
    <property type="evidence" value="ECO:0007669"/>
    <property type="project" value="TreeGrafter"/>
</dbReference>
<dbReference type="PANTHER" id="PTHR13820:SF10">
    <property type="entry name" value="GAMMA-SYNUCLEIN"/>
    <property type="match status" value="1"/>
</dbReference>
<comment type="caution">
    <text evidence="3">The sequence shown here is derived from an EMBL/GenBank/DDBJ whole genome shotgun (WGS) entry which is preliminary data.</text>
</comment>
<evidence type="ECO:0008006" key="5">
    <source>
        <dbReference type="Google" id="ProtNLM"/>
    </source>
</evidence>
<name>A0AAE0QRB1_9TELE</name>
<dbReference type="PANTHER" id="PTHR13820">
    <property type="entry name" value="SYNUCLEIN"/>
    <property type="match status" value="1"/>
</dbReference>
<dbReference type="GO" id="GO:0007268">
    <property type="term" value="P:chemical synaptic transmission"/>
    <property type="evidence" value="ECO:0007669"/>
    <property type="project" value="TreeGrafter"/>
</dbReference>
<keyword evidence="4" id="KW-1185">Reference proteome</keyword>
<dbReference type="AlphaFoldDB" id="A0AAE0QRB1"/>
<dbReference type="GO" id="GO:0048488">
    <property type="term" value="P:synaptic vesicle endocytosis"/>
    <property type="evidence" value="ECO:0007669"/>
    <property type="project" value="TreeGrafter"/>
</dbReference>
<organism evidence="3 4">
    <name type="scientific">Hemibagrus guttatus</name>
    <dbReference type="NCBI Taxonomy" id="175788"/>
    <lineage>
        <taxon>Eukaryota</taxon>
        <taxon>Metazoa</taxon>
        <taxon>Chordata</taxon>
        <taxon>Craniata</taxon>
        <taxon>Vertebrata</taxon>
        <taxon>Euteleostomi</taxon>
        <taxon>Actinopterygii</taxon>
        <taxon>Neopterygii</taxon>
        <taxon>Teleostei</taxon>
        <taxon>Ostariophysi</taxon>
        <taxon>Siluriformes</taxon>
        <taxon>Bagridae</taxon>
        <taxon>Hemibagrus</taxon>
    </lineage>
</organism>
<evidence type="ECO:0000313" key="3">
    <source>
        <dbReference type="EMBL" id="KAK3529105.1"/>
    </source>
</evidence>
<dbReference type="GO" id="GO:1903136">
    <property type="term" value="F:cuprous ion binding"/>
    <property type="evidence" value="ECO:0007669"/>
    <property type="project" value="TreeGrafter"/>
</dbReference>
<dbReference type="Pfam" id="PF01387">
    <property type="entry name" value="Synuclein"/>
    <property type="match status" value="1"/>
</dbReference>
<gene>
    <name evidence="3" type="ORF">QTP70_016536</name>
</gene>
<evidence type="ECO:0000256" key="1">
    <source>
        <dbReference type="ARBA" id="ARBA00009147"/>
    </source>
</evidence>
<dbReference type="EMBL" id="JAUCMX010000012">
    <property type="protein sequence ID" value="KAK3529105.1"/>
    <property type="molecule type" value="Genomic_DNA"/>
</dbReference>
<sequence length="243" mass="25205">MFSFQKVKASAPYTASRMDVLMKGFSMAKEGVVAAAEKTKAGVEEAALKTKEGVMYVGNKTKEGVVSGVNTVTNRTTGQANIVGDAAVASANDLGQKTAEGVENVAASTGLVNPADFSQGGMEGGDGGQSGAAMFVGCKVFWELEFKTNSSFALTVLKGFLFLLFRDKLTNMDKLGAFDGQVNKAIDQAAVVAKQKIGEAIGGDKKKEKTQAGGVDILKNAAGKAAADHATNQALDFGKSLFK</sequence>
<evidence type="ECO:0000256" key="2">
    <source>
        <dbReference type="RuleBase" id="RU361225"/>
    </source>
</evidence>
<comment type="similarity">
    <text evidence="1 2">Belongs to the synuclein family.</text>
</comment>
<dbReference type="GO" id="GO:0050808">
    <property type="term" value="P:synapse organization"/>
    <property type="evidence" value="ECO:0007669"/>
    <property type="project" value="TreeGrafter"/>
</dbReference>
<dbReference type="SUPFAM" id="SSF118375">
    <property type="entry name" value="Synuclein"/>
    <property type="match status" value="1"/>
</dbReference>
<proteinExistence type="inferred from homology"/>
<dbReference type="GO" id="GO:0043025">
    <property type="term" value="C:neuronal cell body"/>
    <property type="evidence" value="ECO:0007669"/>
    <property type="project" value="TreeGrafter"/>
</dbReference>